<dbReference type="PANTHER" id="PTHR30503:SF3">
    <property type="entry name" value="INNER MEMBRANE PROTEIN YEDI"/>
    <property type="match status" value="1"/>
</dbReference>
<dbReference type="PANTHER" id="PTHR30503">
    <property type="entry name" value="INNER MEMBRANE PROTEIN YEDI"/>
    <property type="match status" value="1"/>
</dbReference>
<comment type="caution">
    <text evidence="3">The sequence shown here is derived from an EMBL/GenBank/DDBJ whole genome shotgun (WGS) entry which is preliminary data.</text>
</comment>
<evidence type="ECO:0000256" key="2">
    <source>
        <dbReference type="SAM" id="Phobius"/>
    </source>
</evidence>
<feature type="non-terminal residue" evidence="3">
    <location>
        <position position="269"/>
    </location>
</feature>
<dbReference type="AlphaFoldDB" id="A0A1V9VBJ2"/>
<dbReference type="EMBL" id="LNTC01000069">
    <property type="protein sequence ID" value="OQR41334.1"/>
    <property type="molecule type" value="Genomic_DNA"/>
</dbReference>
<feature type="transmembrane region" description="Helical" evidence="2">
    <location>
        <begin position="240"/>
        <end position="262"/>
    </location>
</feature>
<feature type="coiled-coil region" evidence="1">
    <location>
        <begin position="81"/>
        <end position="108"/>
    </location>
</feature>
<dbReference type="Pfam" id="PF05661">
    <property type="entry name" value="DUF808"/>
    <property type="match status" value="1"/>
</dbReference>
<evidence type="ECO:0000313" key="3">
    <source>
        <dbReference type="EMBL" id="OQR41334.1"/>
    </source>
</evidence>
<organism evidence="3 4">
    <name type="scientific">Aliarcobacter cryaerophilus</name>
    <dbReference type="NCBI Taxonomy" id="28198"/>
    <lineage>
        <taxon>Bacteria</taxon>
        <taxon>Pseudomonadati</taxon>
        <taxon>Campylobacterota</taxon>
        <taxon>Epsilonproteobacteria</taxon>
        <taxon>Campylobacterales</taxon>
        <taxon>Arcobacteraceae</taxon>
        <taxon>Aliarcobacter</taxon>
    </lineage>
</organism>
<keyword evidence="1" id="KW-0175">Coiled coil</keyword>
<evidence type="ECO:0008006" key="5">
    <source>
        <dbReference type="Google" id="ProtNLM"/>
    </source>
</evidence>
<dbReference type="Proteomes" id="UP000192599">
    <property type="component" value="Unassembled WGS sequence"/>
</dbReference>
<protein>
    <recommendedName>
        <fullName evidence="5">DUF808 domain-containing protein</fullName>
    </recommendedName>
</protein>
<gene>
    <name evidence="3" type="ORF">AS859_06250</name>
</gene>
<feature type="transmembrane region" description="Helical" evidence="2">
    <location>
        <begin position="145"/>
        <end position="175"/>
    </location>
</feature>
<name>A0A1V9VBJ2_9BACT</name>
<evidence type="ECO:0000256" key="1">
    <source>
        <dbReference type="SAM" id="Coils"/>
    </source>
</evidence>
<evidence type="ECO:0000313" key="4">
    <source>
        <dbReference type="Proteomes" id="UP000192599"/>
    </source>
</evidence>
<reference evidence="3 4" key="1">
    <citation type="submission" date="2017-04" db="EMBL/GenBank/DDBJ databases">
        <title>Accumulation and expression of multiple antibiotic resistance genes in Arcobacter cryaerophilus that thrives in sewage.</title>
        <authorList>
            <person name="Millar J.A."/>
            <person name="Raghavan R."/>
        </authorList>
    </citation>
    <scope>NUCLEOTIDE SEQUENCE [LARGE SCALE GENOMIC DNA]</scope>
    <source>
        <strain evidence="3 4">AZT-1</strain>
    </source>
</reference>
<sequence>MAGLLGYLSILADDIGSLAGKTAATTAKSLATSLDDIGILFDDIATYTKLASIKSSGLLVDDLAAIANFTNETTSEILKKELEKAKDVEEFENNVKKLDEETQQKIIKELEHIREVARLEAKRKAALRELPIVYKIAKGSFINKFIIIPVVLLLSYIAPWAIAPILIIGGAYLAYEGVESILEKFGHHQEDEQTSQKESSNEDFEDQKVKSAIKTDFILSFEIIVISLSLLDNSDFITKLMVLISVGILTTVLVYGIVALIIKLDDIGF</sequence>
<dbReference type="GO" id="GO:0005886">
    <property type="term" value="C:plasma membrane"/>
    <property type="evidence" value="ECO:0007669"/>
    <property type="project" value="TreeGrafter"/>
</dbReference>
<proteinExistence type="predicted"/>
<dbReference type="InterPro" id="IPR008526">
    <property type="entry name" value="YedI"/>
</dbReference>
<accession>A0A1V9VBJ2</accession>
<dbReference type="PIRSF" id="PIRSF016660">
    <property type="entry name" value="YedI"/>
    <property type="match status" value="1"/>
</dbReference>
<keyword evidence="2" id="KW-0472">Membrane</keyword>
<keyword evidence="2" id="KW-0812">Transmembrane</keyword>
<keyword evidence="2" id="KW-1133">Transmembrane helix</keyword>